<comment type="caution">
    <text evidence="1">The sequence shown here is derived from an EMBL/GenBank/DDBJ whole genome shotgun (WGS) entry which is preliminary data.</text>
</comment>
<dbReference type="Proteomes" id="UP000003340">
    <property type="component" value="Unassembled WGS sequence"/>
</dbReference>
<evidence type="ECO:0000313" key="2">
    <source>
        <dbReference type="Proteomes" id="UP000003340"/>
    </source>
</evidence>
<dbReference type="EMBL" id="ACEC01000122">
    <property type="protein sequence ID" value="EEG28955.1"/>
    <property type="molecule type" value="Genomic_DNA"/>
</dbReference>
<dbReference type="AlphaFoldDB" id="C0EHY3"/>
<protein>
    <submittedName>
        <fullName evidence="1">Uncharacterized protein</fullName>
    </submittedName>
</protein>
<accession>C0EHY3</accession>
<evidence type="ECO:0000313" key="1">
    <source>
        <dbReference type="EMBL" id="EEG28955.1"/>
    </source>
</evidence>
<organism evidence="1 2">
    <name type="scientific">[Clostridium] methylpentosum DSM 5476</name>
    <dbReference type="NCBI Taxonomy" id="537013"/>
    <lineage>
        <taxon>Bacteria</taxon>
        <taxon>Bacillati</taxon>
        <taxon>Bacillota</taxon>
        <taxon>Clostridia</taxon>
        <taxon>Eubacteriales</taxon>
        <taxon>Oscillospiraceae</taxon>
        <taxon>Oscillospiraceae incertae sedis</taxon>
    </lineage>
</organism>
<name>C0EHY3_9FIRM</name>
<reference evidence="1 2" key="2">
    <citation type="submission" date="2009-02" db="EMBL/GenBank/DDBJ databases">
        <title>Draft genome sequence of Clostridium methylpentosum (DSM 5476).</title>
        <authorList>
            <person name="Sudarsanam P."/>
            <person name="Ley R."/>
            <person name="Guruge J."/>
            <person name="Turnbaugh P.J."/>
            <person name="Mahowald M."/>
            <person name="Liep D."/>
            <person name="Gordon J."/>
        </authorList>
    </citation>
    <scope>NUCLEOTIDE SEQUENCE [LARGE SCALE GENOMIC DNA]</scope>
    <source>
        <strain evidence="1 2">DSM 5476</strain>
    </source>
</reference>
<dbReference type="HOGENOM" id="CLU_2933182_0_0_9"/>
<dbReference type="STRING" id="537013.CLOSTMETH_03478"/>
<sequence>MVVHSPFSEDQKGWKQNFTRFQLQSMQTRRILLLPCANKTIQICVMAAWRGDFTGIFVFG</sequence>
<keyword evidence="2" id="KW-1185">Reference proteome</keyword>
<gene>
    <name evidence="1" type="ORF">CLOSTMETH_03478</name>
</gene>
<reference evidence="1 2" key="1">
    <citation type="submission" date="2009-01" db="EMBL/GenBank/DDBJ databases">
        <authorList>
            <person name="Fulton L."/>
            <person name="Clifton S."/>
            <person name="Fulton B."/>
            <person name="Xu J."/>
            <person name="Minx P."/>
            <person name="Pepin K.H."/>
            <person name="Johnson M."/>
            <person name="Bhonagiri V."/>
            <person name="Nash W.E."/>
            <person name="Mardis E.R."/>
            <person name="Wilson R.K."/>
        </authorList>
    </citation>
    <scope>NUCLEOTIDE SEQUENCE [LARGE SCALE GENOMIC DNA]</scope>
    <source>
        <strain evidence="1 2">DSM 5476</strain>
    </source>
</reference>
<proteinExistence type="predicted"/>